<dbReference type="InterPro" id="IPR002156">
    <property type="entry name" value="RNaseH_domain"/>
</dbReference>
<dbReference type="PANTHER" id="PTHR47723:SF22">
    <property type="entry name" value="RNASE H TYPE-1 DOMAIN-CONTAINING PROTEIN"/>
    <property type="match status" value="1"/>
</dbReference>
<dbReference type="Pfam" id="PF13456">
    <property type="entry name" value="RVT_3"/>
    <property type="match status" value="1"/>
</dbReference>
<dbReference type="AlphaFoldDB" id="A0AAE0AD02"/>
<dbReference type="InterPro" id="IPR053151">
    <property type="entry name" value="RNase_H-like"/>
</dbReference>
<comment type="caution">
    <text evidence="2">The sequence shown here is derived from an EMBL/GenBank/DDBJ whole genome shotgun (WGS) entry which is preliminary data.</text>
</comment>
<dbReference type="InterPro" id="IPR044730">
    <property type="entry name" value="RNase_H-like_dom_plant"/>
</dbReference>
<protein>
    <recommendedName>
        <fullName evidence="1">RNase H type-1 domain-containing protein</fullName>
    </recommendedName>
</protein>
<evidence type="ECO:0000313" key="3">
    <source>
        <dbReference type="Proteomes" id="UP001281410"/>
    </source>
</evidence>
<dbReference type="InterPro" id="IPR036397">
    <property type="entry name" value="RNaseH_sf"/>
</dbReference>
<dbReference type="GO" id="GO:0003676">
    <property type="term" value="F:nucleic acid binding"/>
    <property type="evidence" value="ECO:0007669"/>
    <property type="project" value="InterPro"/>
</dbReference>
<evidence type="ECO:0000259" key="1">
    <source>
        <dbReference type="PROSITE" id="PS50879"/>
    </source>
</evidence>
<evidence type="ECO:0000313" key="2">
    <source>
        <dbReference type="EMBL" id="KAK3211007.1"/>
    </source>
</evidence>
<dbReference type="PANTHER" id="PTHR47723">
    <property type="entry name" value="OS05G0353850 PROTEIN"/>
    <property type="match status" value="1"/>
</dbReference>
<dbReference type="InterPro" id="IPR012337">
    <property type="entry name" value="RNaseH-like_sf"/>
</dbReference>
<accession>A0AAE0AD02</accession>
<feature type="domain" description="RNase H type-1" evidence="1">
    <location>
        <begin position="56"/>
        <end position="189"/>
    </location>
</feature>
<sequence length="200" mass="22001">MLVMHEWAEIQIVWWFKHLGKGSMDSIDALLRNVHELCVDHKKMKKSILADWIPPRANTLKFNVDGSVRGKPGPAGIGGVLRDSNGKVLCLFSQFVGILDSNAAELWAIKNVVDLCLSSEQVQGREITVVSDSRVAVSWINKGDFGDMEDSNTILDIRSSLSAFGGLDVVFDSRVFNSLADSLAKMGANQTGDFVDWSDM</sequence>
<keyword evidence="3" id="KW-1185">Reference proteome</keyword>
<dbReference type="CDD" id="cd06222">
    <property type="entry name" value="RNase_H_like"/>
    <property type="match status" value="1"/>
</dbReference>
<dbReference type="Gene3D" id="3.30.420.10">
    <property type="entry name" value="Ribonuclease H-like superfamily/Ribonuclease H"/>
    <property type="match status" value="1"/>
</dbReference>
<name>A0AAE0AD02_9ROSI</name>
<dbReference type="EMBL" id="JANJYJ010000005">
    <property type="protein sequence ID" value="KAK3211007.1"/>
    <property type="molecule type" value="Genomic_DNA"/>
</dbReference>
<dbReference type="Proteomes" id="UP001281410">
    <property type="component" value="Unassembled WGS sequence"/>
</dbReference>
<dbReference type="PROSITE" id="PS50879">
    <property type="entry name" value="RNASE_H_1"/>
    <property type="match status" value="1"/>
</dbReference>
<dbReference type="GO" id="GO:0004523">
    <property type="term" value="F:RNA-DNA hybrid ribonuclease activity"/>
    <property type="evidence" value="ECO:0007669"/>
    <property type="project" value="InterPro"/>
</dbReference>
<organism evidence="2 3">
    <name type="scientific">Dipteronia sinensis</name>
    <dbReference type="NCBI Taxonomy" id="43782"/>
    <lineage>
        <taxon>Eukaryota</taxon>
        <taxon>Viridiplantae</taxon>
        <taxon>Streptophyta</taxon>
        <taxon>Embryophyta</taxon>
        <taxon>Tracheophyta</taxon>
        <taxon>Spermatophyta</taxon>
        <taxon>Magnoliopsida</taxon>
        <taxon>eudicotyledons</taxon>
        <taxon>Gunneridae</taxon>
        <taxon>Pentapetalae</taxon>
        <taxon>rosids</taxon>
        <taxon>malvids</taxon>
        <taxon>Sapindales</taxon>
        <taxon>Sapindaceae</taxon>
        <taxon>Hippocastanoideae</taxon>
        <taxon>Acereae</taxon>
        <taxon>Dipteronia</taxon>
    </lineage>
</organism>
<proteinExistence type="predicted"/>
<gene>
    <name evidence="2" type="ORF">Dsin_015713</name>
</gene>
<dbReference type="SUPFAM" id="SSF53098">
    <property type="entry name" value="Ribonuclease H-like"/>
    <property type="match status" value="1"/>
</dbReference>
<reference evidence="2" key="1">
    <citation type="journal article" date="2023" name="Plant J.">
        <title>Genome sequences and population genomics provide insights into the demographic history, inbreeding, and mutation load of two 'living fossil' tree species of Dipteronia.</title>
        <authorList>
            <person name="Feng Y."/>
            <person name="Comes H.P."/>
            <person name="Chen J."/>
            <person name="Zhu S."/>
            <person name="Lu R."/>
            <person name="Zhang X."/>
            <person name="Li P."/>
            <person name="Qiu J."/>
            <person name="Olsen K.M."/>
            <person name="Qiu Y."/>
        </authorList>
    </citation>
    <scope>NUCLEOTIDE SEQUENCE</scope>
    <source>
        <strain evidence="2">NBL</strain>
    </source>
</reference>